<feature type="domain" description="NADPH-dependent FMN reductase-like" evidence="3">
    <location>
        <begin position="2"/>
        <end position="120"/>
    </location>
</feature>
<sequence length="180" mass="20645">MLVIDGNSRSNGNTQTLLHILLDNIPHEYISLRDKVVHPIIDARHTDEGFQPIKDDYQSIIKNVLENDMIILSTPIYWYGMSGLMKNFIDRWSQSMRDPSLNFKQGMYKKKMYVVTVGGDEPKTKGLPLIMQFQYIFDFVGASFEGYILGKGNKPGDILQDKKAINIAKFYNQAFLQTLC</sequence>
<dbReference type="SUPFAM" id="SSF52218">
    <property type="entry name" value="Flavoproteins"/>
    <property type="match status" value="1"/>
</dbReference>
<dbReference type="Proteomes" id="UP000440978">
    <property type="component" value="Unassembled WGS sequence"/>
</dbReference>
<dbReference type="PANTHER" id="PTHR43278">
    <property type="entry name" value="NAD(P)H-DEPENDENT FMN-CONTAINING OXIDOREDUCTASE YWQN-RELATED"/>
    <property type="match status" value="1"/>
</dbReference>
<dbReference type="InterPro" id="IPR029039">
    <property type="entry name" value="Flavoprotein-like_sf"/>
</dbReference>
<proteinExistence type="predicted"/>
<dbReference type="GO" id="GO:0016491">
    <property type="term" value="F:oxidoreductase activity"/>
    <property type="evidence" value="ECO:0007669"/>
    <property type="project" value="InterPro"/>
</dbReference>
<protein>
    <submittedName>
        <fullName evidence="4">Flavodoxin family protein</fullName>
    </submittedName>
</protein>
<keyword evidence="5" id="KW-1185">Reference proteome</keyword>
<dbReference type="OrthoDB" id="9805976at2"/>
<gene>
    <name evidence="4" type="ORF">GMB86_08755</name>
</gene>
<evidence type="ECO:0000313" key="4">
    <source>
        <dbReference type="EMBL" id="MTT32095.1"/>
    </source>
</evidence>
<name>A0A6N8CT28_9BACI</name>
<organism evidence="4 5">
    <name type="scientific">Terrilactibacillus tamarindi</name>
    <dbReference type="NCBI Taxonomy" id="2599694"/>
    <lineage>
        <taxon>Bacteria</taxon>
        <taxon>Bacillati</taxon>
        <taxon>Bacillota</taxon>
        <taxon>Bacilli</taxon>
        <taxon>Bacillales</taxon>
        <taxon>Bacillaceae</taxon>
        <taxon>Terrilactibacillus</taxon>
    </lineage>
</organism>
<dbReference type="PANTHER" id="PTHR43278:SF4">
    <property type="entry name" value="NAD(P)H-DEPENDENT FMN-CONTAINING OXIDOREDUCTASE YWQN-RELATED"/>
    <property type="match status" value="1"/>
</dbReference>
<dbReference type="Pfam" id="PF03358">
    <property type="entry name" value="FMN_red"/>
    <property type="match status" value="1"/>
</dbReference>
<evidence type="ECO:0000256" key="2">
    <source>
        <dbReference type="ARBA" id="ARBA00022643"/>
    </source>
</evidence>
<dbReference type="InterPro" id="IPR051796">
    <property type="entry name" value="ISF_SsuE-like"/>
</dbReference>
<keyword evidence="1" id="KW-0285">Flavoprotein</keyword>
<dbReference type="EMBL" id="WNHB01000012">
    <property type="protein sequence ID" value="MTT32095.1"/>
    <property type="molecule type" value="Genomic_DNA"/>
</dbReference>
<comment type="caution">
    <text evidence="4">The sequence shown here is derived from an EMBL/GenBank/DDBJ whole genome shotgun (WGS) entry which is preliminary data.</text>
</comment>
<dbReference type="Gene3D" id="3.40.50.360">
    <property type="match status" value="1"/>
</dbReference>
<keyword evidence="2" id="KW-0288">FMN</keyword>
<dbReference type="RefSeq" id="WP_155218746.1">
    <property type="nucleotide sequence ID" value="NZ_WNHB01000012.1"/>
</dbReference>
<dbReference type="InterPro" id="IPR005025">
    <property type="entry name" value="FMN_Rdtase-like_dom"/>
</dbReference>
<reference evidence="4 5" key="1">
    <citation type="submission" date="2019-11" db="EMBL/GenBank/DDBJ databases">
        <title>Terrilactibacillus tamarindus sp. nov. BCM23-1 isolated from bark of Tamarindus indica.</title>
        <authorList>
            <person name="Kingkaew E."/>
            <person name="Tanasupawat S."/>
        </authorList>
    </citation>
    <scope>NUCLEOTIDE SEQUENCE [LARGE SCALE GENOMIC DNA]</scope>
    <source>
        <strain evidence="4 5">BCM23-1</strain>
    </source>
</reference>
<evidence type="ECO:0000256" key="1">
    <source>
        <dbReference type="ARBA" id="ARBA00022630"/>
    </source>
</evidence>
<accession>A0A6N8CT28</accession>
<dbReference type="AlphaFoldDB" id="A0A6N8CT28"/>
<evidence type="ECO:0000259" key="3">
    <source>
        <dbReference type="Pfam" id="PF03358"/>
    </source>
</evidence>
<evidence type="ECO:0000313" key="5">
    <source>
        <dbReference type="Proteomes" id="UP000440978"/>
    </source>
</evidence>